<dbReference type="AlphaFoldDB" id="A0A1B7TJ01"/>
<dbReference type="OrthoDB" id="3972270at2759"/>
<gene>
    <name evidence="1" type="ORF">HANVADRAFT_93483</name>
</gene>
<keyword evidence="2" id="KW-1185">Reference proteome</keyword>
<evidence type="ECO:0000313" key="1">
    <source>
        <dbReference type="EMBL" id="OBA28625.1"/>
    </source>
</evidence>
<name>A0A1B7TJ01_9ASCO</name>
<proteinExistence type="predicted"/>
<sequence length="470" mass="55604">MLSCCFNKFVNSYTNRHLTKKNQVIFKALVRSNSGFQNESTSILAKLDTSNAPPDLQPVLRDLLVENKLEEKKKDINQLPNFMKKLQAIVIKNEDKKDLLLGDFKKLKLSKTYISNKLATSLLNNKELFSKDEIEIVSFLEYLTYDNLKSIENYFLEKYKTSGRQMPLSLYNVLFKNYRQILQSKKEVVTPDILISDVKKLLEYRNWEIKHKFNNNIPVLNDDEQLLVEEIYSDFLQQVILSLKFKYIKSSMTNKQMLENLPSVYNSNSLKLKEINLLISSFSNCFGAVENRVSQTQMIQILGHFNNFEKQWEIFQHMKFLSLKKNAPDKSTYLNMLIAKLKQKDLLGGLDLLDEYKENMKTYYEKIYLNKLSVNQRGKQQIPLLPVYFNDPEFFEKLHELYNKLEDKHQLDLDQCDSYYIGVPIELRIMFIRLIIAVCSKFKTRKYYGLQIQSMGFVIWYFTRIDRREC</sequence>
<comment type="caution">
    <text evidence="1">The sequence shown here is derived from an EMBL/GenBank/DDBJ whole genome shotgun (WGS) entry which is preliminary data.</text>
</comment>
<evidence type="ECO:0000313" key="2">
    <source>
        <dbReference type="Proteomes" id="UP000092321"/>
    </source>
</evidence>
<reference evidence="2" key="1">
    <citation type="journal article" date="2016" name="Proc. Natl. Acad. Sci. U.S.A.">
        <title>Comparative genomics of biotechnologically important yeasts.</title>
        <authorList>
            <person name="Riley R."/>
            <person name="Haridas S."/>
            <person name="Wolfe K.H."/>
            <person name="Lopes M.R."/>
            <person name="Hittinger C.T."/>
            <person name="Goeker M."/>
            <person name="Salamov A.A."/>
            <person name="Wisecaver J.H."/>
            <person name="Long T.M."/>
            <person name="Calvey C.H."/>
            <person name="Aerts A.L."/>
            <person name="Barry K.W."/>
            <person name="Choi C."/>
            <person name="Clum A."/>
            <person name="Coughlan A.Y."/>
            <person name="Deshpande S."/>
            <person name="Douglass A.P."/>
            <person name="Hanson S.J."/>
            <person name="Klenk H.-P."/>
            <person name="LaButti K.M."/>
            <person name="Lapidus A."/>
            <person name="Lindquist E.A."/>
            <person name="Lipzen A.M."/>
            <person name="Meier-Kolthoff J.P."/>
            <person name="Ohm R.A."/>
            <person name="Otillar R.P."/>
            <person name="Pangilinan J.L."/>
            <person name="Peng Y."/>
            <person name="Rokas A."/>
            <person name="Rosa C.A."/>
            <person name="Scheuner C."/>
            <person name="Sibirny A.A."/>
            <person name="Slot J.C."/>
            <person name="Stielow J.B."/>
            <person name="Sun H."/>
            <person name="Kurtzman C.P."/>
            <person name="Blackwell M."/>
            <person name="Grigoriev I.V."/>
            <person name="Jeffries T.W."/>
        </authorList>
    </citation>
    <scope>NUCLEOTIDE SEQUENCE [LARGE SCALE GENOMIC DNA]</scope>
    <source>
        <strain evidence="2">NRRL Y-1626</strain>
    </source>
</reference>
<dbReference type="Proteomes" id="UP000092321">
    <property type="component" value="Unassembled WGS sequence"/>
</dbReference>
<dbReference type="EMBL" id="LXPE01000003">
    <property type="protein sequence ID" value="OBA28625.1"/>
    <property type="molecule type" value="Genomic_DNA"/>
</dbReference>
<organism evidence="1 2">
    <name type="scientific">Hanseniaspora valbyensis NRRL Y-1626</name>
    <dbReference type="NCBI Taxonomy" id="766949"/>
    <lineage>
        <taxon>Eukaryota</taxon>
        <taxon>Fungi</taxon>
        <taxon>Dikarya</taxon>
        <taxon>Ascomycota</taxon>
        <taxon>Saccharomycotina</taxon>
        <taxon>Saccharomycetes</taxon>
        <taxon>Saccharomycodales</taxon>
        <taxon>Saccharomycodaceae</taxon>
        <taxon>Hanseniaspora</taxon>
    </lineage>
</organism>
<accession>A0A1B7TJ01</accession>
<protein>
    <submittedName>
        <fullName evidence="1">Uncharacterized protein</fullName>
    </submittedName>
</protein>